<evidence type="ECO:0000313" key="3">
    <source>
        <dbReference type="EMBL" id="ACX53991.1"/>
    </source>
</evidence>
<dbReference type="InterPro" id="IPR036880">
    <property type="entry name" value="Kunitz_BPTI_sf"/>
</dbReference>
<dbReference type="EMBL" id="EZ406196">
    <property type="protein sequence ID" value="ACX53991.1"/>
    <property type="molecule type" value="mRNA"/>
</dbReference>
<evidence type="ECO:0000256" key="1">
    <source>
        <dbReference type="SAM" id="SignalP"/>
    </source>
</evidence>
<protein>
    <submittedName>
        <fullName evidence="3">Serine proteinase inhibitor</fullName>
    </submittedName>
</protein>
<proteinExistence type="evidence at transcript level"/>
<feature type="chain" id="PRO_5003003803" evidence="1">
    <location>
        <begin position="21"/>
        <end position="135"/>
    </location>
</feature>
<reference evidence="3" key="1">
    <citation type="journal article" date="2010" name="BMC Genomics">
        <title>An insight into the sialotranscriptome of the brown dog tick, Rhipicephalus sanguineus.</title>
        <authorList>
            <person name="Anatriello E."/>
            <person name="Ribeiro J.M."/>
            <person name="de Miranda-Santos I.K."/>
            <person name="Brandao L.G."/>
            <person name="Anderson J.M."/>
            <person name="Valenzuela J.G."/>
            <person name="Maruyama S.R."/>
            <person name="Silva J.S."/>
            <person name="Ferreira B.R."/>
        </authorList>
    </citation>
    <scope>NUCLEOTIDE SEQUENCE</scope>
    <source>
        <tissue evidence="3">Salivary glands</tissue>
    </source>
</reference>
<keyword evidence="1" id="KW-0732">Signal</keyword>
<accession>C9W1P4</accession>
<name>C9W1P4_RHISA</name>
<dbReference type="PROSITE" id="PS50279">
    <property type="entry name" value="BPTI_KUNITZ_2"/>
    <property type="match status" value="1"/>
</dbReference>
<dbReference type="Gene3D" id="4.10.410.10">
    <property type="entry name" value="Pancreatic trypsin inhibitor Kunitz domain"/>
    <property type="match status" value="1"/>
</dbReference>
<feature type="domain" description="BPTI/Kunitz inhibitor" evidence="2">
    <location>
        <begin position="69"/>
        <end position="121"/>
    </location>
</feature>
<dbReference type="GO" id="GO:0004867">
    <property type="term" value="F:serine-type endopeptidase inhibitor activity"/>
    <property type="evidence" value="ECO:0007669"/>
    <property type="project" value="InterPro"/>
</dbReference>
<sequence>MYKGALVLILILSNIVPLFAWGAIRPSWFRRTKATTTSRPRQVDGRNRTSYQFKCDGGKSGHCLYPHLCLCPKPPSGTYIRLPKEEFRWYYNKTTQKCEQHSTGVGGCNDFDSEERCNRHCFNVTMRMRRYNRRQ</sequence>
<dbReference type="Pfam" id="PF00014">
    <property type="entry name" value="Kunitz_BPTI"/>
    <property type="match status" value="1"/>
</dbReference>
<reference evidence="3" key="2">
    <citation type="journal article" date="2013" name="Ticks Tick Borne Dis.">
        <title>Proteome of Rhipicephalus sanguineus tick saliva induced by the secretagogues pilocarpine and dopamine.</title>
        <authorList>
            <person name="Oliveira C.J."/>
            <person name="Anatriello E."/>
            <person name="de Miranda-Santos I.K."/>
            <person name="Francischetti I.M."/>
            <person name="Sa-Nunes A."/>
            <person name="Ferreira B.R."/>
            <person name="Ribeiro J.M."/>
        </authorList>
    </citation>
    <scope>NUCLEOTIDE SEQUENCE</scope>
    <source>
        <tissue evidence="3">Salivary glands</tissue>
    </source>
</reference>
<dbReference type="InterPro" id="IPR002223">
    <property type="entry name" value="Kunitz_BPTI"/>
</dbReference>
<dbReference type="AlphaFoldDB" id="C9W1P4"/>
<organism evidence="3">
    <name type="scientific">Rhipicephalus sanguineus</name>
    <name type="common">Brown dog tick</name>
    <name type="synonym">Ixodes sanguineus</name>
    <dbReference type="NCBI Taxonomy" id="34632"/>
    <lineage>
        <taxon>Eukaryota</taxon>
        <taxon>Metazoa</taxon>
        <taxon>Ecdysozoa</taxon>
        <taxon>Arthropoda</taxon>
        <taxon>Chelicerata</taxon>
        <taxon>Arachnida</taxon>
        <taxon>Acari</taxon>
        <taxon>Parasitiformes</taxon>
        <taxon>Ixodida</taxon>
        <taxon>Ixodoidea</taxon>
        <taxon>Ixodidae</taxon>
        <taxon>Rhipicephalinae</taxon>
        <taxon>Rhipicephalus</taxon>
        <taxon>Rhipicephalus</taxon>
    </lineage>
</organism>
<feature type="signal peptide" evidence="1">
    <location>
        <begin position="1"/>
        <end position="20"/>
    </location>
</feature>
<evidence type="ECO:0000259" key="2">
    <source>
        <dbReference type="PROSITE" id="PS50279"/>
    </source>
</evidence>
<dbReference type="SUPFAM" id="SSF57362">
    <property type="entry name" value="BPTI-like"/>
    <property type="match status" value="1"/>
</dbReference>